<keyword evidence="3" id="KW-0804">Transcription</keyword>
<dbReference type="InterPro" id="IPR036388">
    <property type="entry name" value="WH-like_DNA-bd_sf"/>
</dbReference>
<feature type="domain" description="HTH hxlR-type" evidence="4">
    <location>
        <begin position="8"/>
        <end position="114"/>
    </location>
</feature>
<protein>
    <recommendedName>
        <fullName evidence="4">HTH hxlR-type domain-containing protein</fullName>
    </recommendedName>
</protein>
<accession>A0A916WJV6</accession>
<dbReference type="Proteomes" id="UP000606922">
    <property type="component" value="Unassembled WGS sequence"/>
</dbReference>
<dbReference type="EMBL" id="BMGB01000001">
    <property type="protein sequence ID" value="GGB08390.1"/>
    <property type="molecule type" value="Genomic_DNA"/>
</dbReference>
<dbReference type="Pfam" id="PF01638">
    <property type="entry name" value="HxlR"/>
    <property type="match status" value="1"/>
</dbReference>
<evidence type="ECO:0000256" key="2">
    <source>
        <dbReference type="ARBA" id="ARBA00023125"/>
    </source>
</evidence>
<dbReference type="InterPro" id="IPR002577">
    <property type="entry name" value="HTH_HxlR"/>
</dbReference>
<reference evidence="5" key="1">
    <citation type="journal article" date="2014" name="Int. J. Syst. Evol. Microbiol.">
        <title>Complete genome sequence of Corynebacterium casei LMG S-19264T (=DSM 44701T), isolated from a smear-ripened cheese.</title>
        <authorList>
            <consortium name="US DOE Joint Genome Institute (JGI-PGF)"/>
            <person name="Walter F."/>
            <person name="Albersmeier A."/>
            <person name="Kalinowski J."/>
            <person name="Ruckert C."/>
        </authorList>
    </citation>
    <scope>NUCLEOTIDE SEQUENCE</scope>
    <source>
        <strain evidence="5">CGMCC 1.12813</strain>
    </source>
</reference>
<keyword evidence="1" id="KW-0805">Transcription regulation</keyword>
<evidence type="ECO:0000256" key="1">
    <source>
        <dbReference type="ARBA" id="ARBA00023015"/>
    </source>
</evidence>
<dbReference type="AlphaFoldDB" id="A0A916WJV6"/>
<evidence type="ECO:0000313" key="6">
    <source>
        <dbReference type="Proteomes" id="UP000606922"/>
    </source>
</evidence>
<proteinExistence type="predicted"/>
<dbReference type="GO" id="GO:0003677">
    <property type="term" value="F:DNA binding"/>
    <property type="evidence" value="ECO:0007669"/>
    <property type="project" value="UniProtKB-KW"/>
</dbReference>
<keyword evidence="6" id="KW-1185">Reference proteome</keyword>
<evidence type="ECO:0000313" key="5">
    <source>
        <dbReference type="EMBL" id="GGB08390.1"/>
    </source>
</evidence>
<reference evidence="5" key="2">
    <citation type="submission" date="2020-09" db="EMBL/GenBank/DDBJ databases">
        <authorList>
            <person name="Sun Q."/>
            <person name="Zhou Y."/>
        </authorList>
    </citation>
    <scope>NUCLEOTIDE SEQUENCE</scope>
    <source>
        <strain evidence="5">CGMCC 1.12813</strain>
    </source>
</reference>
<keyword evidence="2" id="KW-0238">DNA-binding</keyword>
<dbReference type="Gene3D" id="1.10.10.10">
    <property type="entry name" value="Winged helix-like DNA-binding domain superfamily/Winged helix DNA-binding domain"/>
    <property type="match status" value="1"/>
</dbReference>
<dbReference type="InterPro" id="IPR036390">
    <property type="entry name" value="WH_DNA-bd_sf"/>
</dbReference>
<name>A0A916WJV6_9MICO</name>
<evidence type="ECO:0000259" key="4">
    <source>
        <dbReference type="PROSITE" id="PS51118"/>
    </source>
</evidence>
<dbReference type="PROSITE" id="PS51118">
    <property type="entry name" value="HTH_HXLR"/>
    <property type="match status" value="1"/>
</dbReference>
<gene>
    <name evidence="5" type="ORF">GCM10010979_23650</name>
</gene>
<dbReference type="PANTHER" id="PTHR33204">
    <property type="entry name" value="TRANSCRIPTIONAL REGULATOR, MARR FAMILY"/>
    <property type="match status" value="1"/>
</dbReference>
<evidence type="ECO:0000256" key="3">
    <source>
        <dbReference type="ARBA" id="ARBA00023163"/>
    </source>
</evidence>
<dbReference type="SUPFAM" id="SSF46785">
    <property type="entry name" value="Winged helix' DNA-binding domain"/>
    <property type="match status" value="1"/>
</dbReference>
<dbReference type="PANTHER" id="PTHR33204:SF39">
    <property type="entry name" value="TRANSCRIPTIONAL REGULATORY PROTEIN"/>
    <property type="match status" value="1"/>
</dbReference>
<organism evidence="5 6">
    <name type="scientific">Conyzicola nivalis</name>
    <dbReference type="NCBI Taxonomy" id="1477021"/>
    <lineage>
        <taxon>Bacteria</taxon>
        <taxon>Bacillati</taxon>
        <taxon>Actinomycetota</taxon>
        <taxon>Actinomycetes</taxon>
        <taxon>Micrococcales</taxon>
        <taxon>Microbacteriaceae</taxon>
        <taxon>Conyzicola</taxon>
    </lineage>
</organism>
<sequence>MPDIEQICRGDVVTAGHLRDVLDRVGDKWSMLVISLLEHGPRRYGQLATDIPGISQRMLTVTLQRLERDGLVTRTSYPEIPPRVEYALSPLGASLQEPISALAQWAYAHKDEFLASRDRYDAKA</sequence>
<comment type="caution">
    <text evidence="5">The sequence shown here is derived from an EMBL/GenBank/DDBJ whole genome shotgun (WGS) entry which is preliminary data.</text>
</comment>